<feature type="transmembrane region" description="Helical" evidence="1">
    <location>
        <begin position="43"/>
        <end position="62"/>
    </location>
</feature>
<organism evidence="2 3">
    <name type="scientific">Streptosporangium saharense</name>
    <dbReference type="NCBI Taxonomy" id="1706840"/>
    <lineage>
        <taxon>Bacteria</taxon>
        <taxon>Bacillati</taxon>
        <taxon>Actinomycetota</taxon>
        <taxon>Actinomycetes</taxon>
        <taxon>Streptosporangiales</taxon>
        <taxon>Streptosporangiaceae</taxon>
        <taxon>Streptosporangium</taxon>
    </lineage>
</organism>
<evidence type="ECO:0000313" key="2">
    <source>
        <dbReference type="EMBL" id="MBB4918883.1"/>
    </source>
</evidence>
<evidence type="ECO:0000313" key="3">
    <source>
        <dbReference type="Proteomes" id="UP000552644"/>
    </source>
</evidence>
<dbReference type="EMBL" id="JACHJP010000008">
    <property type="protein sequence ID" value="MBB4918883.1"/>
    <property type="molecule type" value="Genomic_DNA"/>
</dbReference>
<feature type="transmembrane region" description="Helical" evidence="1">
    <location>
        <begin position="12"/>
        <end position="31"/>
    </location>
</feature>
<name>A0A7W7VQM2_9ACTN</name>
<comment type="caution">
    <text evidence="2">The sequence shown here is derived from an EMBL/GenBank/DDBJ whole genome shotgun (WGS) entry which is preliminary data.</text>
</comment>
<gene>
    <name evidence="2" type="ORF">FHS44_006019</name>
</gene>
<sequence>MASPTVPVLRRVRTLAILEWVNIPLISWVLVGVLGVPPSPANLTGLLLVLVVLAEGGAYWWLKFAQLTSRSPVPRGMGAYRVLARVNLALLAGGAVVVGASLAGGASGTRMWPGLALWVFAVLEHVNYFHVQLMHDTRADLARLVRTRRLHRSHLARDLARRI</sequence>
<feature type="transmembrane region" description="Helical" evidence="1">
    <location>
        <begin position="111"/>
        <end position="129"/>
    </location>
</feature>
<keyword evidence="1" id="KW-1133">Transmembrane helix</keyword>
<dbReference type="RefSeq" id="WP_184720584.1">
    <property type="nucleotide sequence ID" value="NZ_JACHJP010000008.1"/>
</dbReference>
<keyword evidence="3" id="KW-1185">Reference proteome</keyword>
<reference evidence="2 3" key="1">
    <citation type="submission" date="2020-08" db="EMBL/GenBank/DDBJ databases">
        <title>Genomic Encyclopedia of Type Strains, Phase III (KMG-III): the genomes of soil and plant-associated and newly described type strains.</title>
        <authorList>
            <person name="Whitman W."/>
        </authorList>
    </citation>
    <scope>NUCLEOTIDE SEQUENCE [LARGE SCALE GENOMIC DNA]</scope>
    <source>
        <strain evidence="2 3">CECT 8840</strain>
    </source>
</reference>
<keyword evidence="1" id="KW-0472">Membrane</keyword>
<protein>
    <submittedName>
        <fullName evidence="2">Uncharacterized protein</fullName>
    </submittedName>
</protein>
<proteinExistence type="predicted"/>
<dbReference type="Proteomes" id="UP000552644">
    <property type="component" value="Unassembled WGS sequence"/>
</dbReference>
<keyword evidence="1" id="KW-0812">Transmembrane</keyword>
<accession>A0A7W7VQM2</accession>
<evidence type="ECO:0000256" key="1">
    <source>
        <dbReference type="SAM" id="Phobius"/>
    </source>
</evidence>
<feature type="transmembrane region" description="Helical" evidence="1">
    <location>
        <begin position="82"/>
        <end position="105"/>
    </location>
</feature>
<dbReference type="AlphaFoldDB" id="A0A7W7VQM2"/>